<dbReference type="Proteomes" id="UP000521872">
    <property type="component" value="Unassembled WGS sequence"/>
</dbReference>
<proteinExistence type="predicted"/>
<keyword evidence="2" id="KW-1185">Reference proteome</keyword>
<accession>A0A8H4R178</accession>
<organism evidence="1 2">
    <name type="scientific">Agrocybe pediades</name>
    <dbReference type="NCBI Taxonomy" id="84607"/>
    <lineage>
        <taxon>Eukaryota</taxon>
        <taxon>Fungi</taxon>
        <taxon>Dikarya</taxon>
        <taxon>Basidiomycota</taxon>
        <taxon>Agaricomycotina</taxon>
        <taxon>Agaricomycetes</taxon>
        <taxon>Agaricomycetidae</taxon>
        <taxon>Agaricales</taxon>
        <taxon>Agaricineae</taxon>
        <taxon>Strophariaceae</taxon>
        <taxon>Agrocybe</taxon>
    </lineage>
</organism>
<protein>
    <submittedName>
        <fullName evidence="1">Uncharacterized protein</fullName>
    </submittedName>
</protein>
<evidence type="ECO:0000313" key="2">
    <source>
        <dbReference type="Proteomes" id="UP000521872"/>
    </source>
</evidence>
<dbReference type="AlphaFoldDB" id="A0A8H4R178"/>
<dbReference type="EMBL" id="JAACJL010000015">
    <property type="protein sequence ID" value="KAF4620514.1"/>
    <property type="molecule type" value="Genomic_DNA"/>
</dbReference>
<comment type="caution">
    <text evidence="1">The sequence shown here is derived from an EMBL/GenBank/DDBJ whole genome shotgun (WGS) entry which is preliminary data.</text>
</comment>
<evidence type="ECO:0000313" key="1">
    <source>
        <dbReference type="EMBL" id="KAF4620514.1"/>
    </source>
</evidence>
<gene>
    <name evidence="1" type="ORF">D9613_001120</name>
</gene>
<reference evidence="1 2" key="1">
    <citation type="submission" date="2019-12" db="EMBL/GenBank/DDBJ databases">
        <authorList>
            <person name="Floudas D."/>
            <person name="Bentzer J."/>
            <person name="Ahren D."/>
            <person name="Johansson T."/>
            <person name="Persson P."/>
            <person name="Tunlid A."/>
        </authorList>
    </citation>
    <scope>NUCLEOTIDE SEQUENCE [LARGE SCALE GENOMIC DNA]</scope>
    <source>
        <strain evidence="1 2">CBS 102.39</strain>
    </source>
</reference>
<name>A0A8H4R178_9AGAR</name>
<sequence>MPKYLESKYLSLSFYWADPNDKIVKIFSTIQNRAKNMQELDFGTLRDYAQARECTSLSHLVCLMTDLRCLSCAERVLTPPAIRHLATLPNLRALEIPNTAKSILSGTSGTTVGVYRTPTCTCTCISSSSSSSSGSTAVIVTVWPTWPYLHHFESNSAHKRNRVWLQQLIQAASKPMISKKWVSHMT</sequence>